<keyword evidence="1" id="KW-1133">Transmembrane helix</keyword>
<evidence type="ECO:0000256" key="1">
    <source>
        <dbReference type="SAM" id="Phobius"/>
    </source>
</evidence>
<dbReference type="RefSeq" id="WP_141275168.1">
    <property type="nucleotide sequence ID" value="NZ_BJMM01000002.1"/>
</dbReference>
<accession>A0A4Y3QR35</accession>
<dbReference type="AlphaFoldDB" id="A0A4Y3QR35"/>
<dbReference type="OrthoDB" id="1257168at2"/>
<evidence type="ECO:0000313" key="2">
    <source>
        <dbReference type="EMBL" id="GEB47765.1"/>
    </source>
</evidence>
<dbReference type="EMBL" id="BJMM01000002">
    <property type="protein sequence ID" value="GEB47765.1"/>
    <property type="molecule type" value="Genomic_DNA"/>
</dbReference>
<feature type="transmembrane region" description="Helical" evidence="1">
    <location>
        <begin position="12"/>
        <end position="34"/>
    </location>
</feature>
<dbReference type="Proteomes" id="UP000319210">
    <property type="component" value="Unassembled WGS sequence"/>
</dbReference>
<evidence type="ECO:0000313" key="3">
    <source>
        <dbReference type="Proteomes" id="UP000319210"/>
    </source>
</evidence>
<comment type="caution">
    <text evidence="2">The sequence shown here is derived from an EMBL/GenBank/DDBJ whole genome shotgun (WGS) entry which is preliminary data.</text>
</comment>
<organism evidence="2 3">
    <name type="scientific">Streptomyces cacaoi</name>
    <dbReference type="NCBI Taxonomy" id="1898"/>
    <lineage>
        <taxon>Bacteria</taxon>
        <taxon>Bacillati</taxon>
        <taxon>Actinomycetota</taxon>
        <taxon>Actinomycetes</taxon>
        <taxon>Kitasatosporales</taxon>
        <taxon>Streptomycetaceae</taxon>
        <taxon>Streptomyces</taxon>
    </lineage>
</organism>
<sequence length="259" mass="28361">MDQRRRVFVLSPVLRVLLGLLGAASFGAGVLAVFVARDGAGTAVLIAFGGALLVLALLGDRVESLEFGGTSLSLRERAAERLVRAEDSERGGDPATADRLRAEARALLEAAAGPLADRYGAVRGTMPPGARRTRAMGEVVARARRLSEERSFDPAEVLRWLREGGDEERVTALAMMQARAELRDFDAALAAVEHSRSAFEQYQAMRLMALMADALDAAQRERLAAALVAQRERWRFRRDASRQRLSEELLRRLTEPTGH</sequence>
<protein>
    <submittedName>
        <fullName evidence="2">Uncharacterized protein</fullName>
    </submittedName>
</protein>
<keyword evidence="1" id="KW-0812">Transmembrane</keyword>
<keyword evidence="3" id="KW-1185">Reference proteome</keyword>
<gene>
    <name evidence="2" type="ORF">SCA03_03160</name>
</gene>
<name>A0A4Y3QR35_STRCI</name>
<proteinExistence type="predicted"/>
<feature type="transmembrane region" description="Helical" evidence="1">
    <location>
        <begin position="40"/>
        <end position="58"/>
    </location>
</feature>
<keyword evidence="1" id="KW-0472">Membrane</keyword>
<reference evidence="2 3" key="1">
    <citation type="submission" date="2019-06" db="EMBL/GenBank/DDBJ databases">
        <title>Whole genome shotgun sequence of Streptomyces cacaoi subsp. cacaoi NBRC 12748.</title>
        <authorList>
            <person name="Hosoyama A."/>
            <person name="Uohara A."/>
            <person name="Ohji S."/>
            <person name="Ichikawa N."/>
        </authorList>
    </citation>
    <scope>NUCLEOTIDE SEQUENCE [LARGE SCALE GENOMIC DNA]</scope>
    <source>
        <strain evidence="2 3">NBRC 12748</strain>
    </source>
</reference>